<evidence type="ECO:0000259" key="7">
    <source>
        <dbReference type="PROSITE" id="PS50994"/>
    </source>
</evidence>
<evidence type="ECO:0000256" key="3">
    <source>
        <dbReference type="ARBA" id="ARBA00022722"/>
    </source>
</evidence>
<keyword evidence="1" id="KW-0808">Transferase</keyword>
<dbReference type="Gene3D" id="3.30.420.10">
    <property type="entry name" value="Ribonuclease H-like superfamily/Ribonuclease H"/>
    <property type="match status" value="1"/>
</dbReference>
<proteinExistence type="predicted"/>
<keyword evidence="9" id="KW-1185">Reference proteome</keyword>
<dbReference type="PANTHER" id="PTHR37984">
    <property type="entry name" value="PROTEIN CBG26694"/>
    <property type="match status" value="1"/>
</dbReference>
<evidence type="ECO:0000256" key="6">
    <source>
        <dbReference type="SAM" id="MobiDB-lite"/>
    </source>
</evidence>
<feature type="region of interest" description="Disordered" evidence="6">
    <location>
        <begin position="1"/>
        <end position="38"/>
    </location>
</feature>
<dbReference type="InterPro" id="IPR041588">
    <property type="entry name" value="Integrase_H2C2"/>
</dbReference>
<dbReference type="Gene3D" id="2.40.70.10">
    <property type="entry name" value="Acid Proteases"/>
    <property type="match status" value="1"/>
</dbReference>
<organism evidence="8 9">
    <name type="scientific">Salvia divinorum</name>
    <name type="common">Maria pastora</name>
    <name type="synonym">Diviner's sage</name>
    <dbReference type="NCBI Taxonomy" id="28513"/>
    <lineage>
        <taxon>Eukaryota</taxon>
        <taxon>Viridiplantae</taxon>
        <taxon>Streptophyta</taxon>
        <taxon>Embryophyta</taxon>
        <taxon>Tracheophyta</taxon>
        <taxon>Spermatophyta</taxon>
        <taxon>Magnoliopsida</taxon>
        <taxon>eudicotyledons</taxon>
        <taxon>Gunneridae</taxon>
        <taxon>Pentapetalae</taxon>
        <taxon>asterids</taxon>
        <taxon>lamiids</taxon>
        <taxon>Lamiales</taxon>
        <taxon>Lamiaceae</taxon>
        <taxon>Nepetoideae</taxon>
        <taxon>Mentheae</taxon>
        <taxon>Salviinae</taxon>
        <taxon>Salvia</taxon>
        <taxon>Salvia subgen. Calosphace</taxon>
    </lineage>
</organism>
<dbReference type="InterPro" id="IPR012337">
    <property type="entry name" value="RNaseH-like_sf"/>
</dbReference>
<dbReference type="GO" id="GO:0016779">
    <property type="term" value="F:nucleotidyltransferase activity"/>
    <property type="evidence" value="ECO:0007669"/>
    <property type="project" value="UniProtKB-KW"/>
</dbReference>
<keyword evidence="2" id="KW-0548">Nucleotidyltransferase</keyword>
<dbReference type="CDD" id="cd00303">
    <property type="entry name" value="retropepsin_like"/>
    <property type="match status" value="1"/>
</dbReference>
<dbReference type="Pfam" id="PF00078">
    <property type="entry name" value="RVT_1"/>
    <property type="match status" value="1"/>
</dbReference>
<dbReference type="InterPro" id="IPR001584">
    <property type="entry name" value="Integrase_cat-core"/>
</dbReference>
<reference evidence="8 9" key="1">
    <citation type="submission" date="2024-06" db="EMBL/GenBank/DDBJ databases">
        <title>A chromosome level genome sequence of Diviner's sage (Salvia divinorum).</title>
        <authorList>
            <person name="Ford S.A."/>
            <person name="Ro D.-K."/>
            <person name="Ness R.W."/>
            <person name="Phillips M.A."/>
        </authorList>
    </citation>
    <scope>NUCLEOTIDE SEQUENCE [LARGE SCALE GENOMIC DNA]</scope>
    <source>
        <strain evidence="8">SAF-2024a</strain>
        <tissue evidence="8">Leaf</tissue>
    </source>
</reference>
<dbReference type="PROSITE" id="PS50994">
    <property type="entry name" value="INTEGRASE"/>
    <property type="match status" value="1"/>
</dbReference>
<accession>A0ABD1H2W5</accession>
<dbReference type="SUPFAM" id="SSF53098">
    <property type="entry name" value="Ribonuclease H-like"/>
    <property type="match status" value="1"/>
</dbReference>
<dbReference type="CDD" id="cd01647">
    <property type="entry name" value="RT_LTR"/>
    <property type="match status" value="1"/>
</dbReference>
<dbReference type="InterPro" id="IPR050951">
    <property type="entry name" value="Retrovirus_Pol_polyprotein"/>
</dbReference>
<dbReference type="InterPro" id="IPR000477">
    <property type="entry name" value="RT_dom"/>
</dbReference>
<keyword evidence="4" id="KW-0378">Hydrolase</keyword>
<name>A0ABD1H2W5_SALDI</name>
<keyword evidence="4" id="KW-0255">Endonuclease</keyword>
<dbReference type="InterPro" id="IPR043128">
    <property type="entry name" value="Rev_trsase/Diguanyl_cyclase"/>
</dbReference>
<dbReference type="SUPFAM" id="SSF56672">
    <property type="entry name" value="DNA/RNA polymerases"/>
    <property type="match status" value="1"/>
</dbReference>
<dbReference type="FunFam" id="3.10.20.370:FF:000001">
    <property type="entry name" value="Retrovirus-related Pol polyprotein from transposon 17.6-like protein"/>
    <property type="match status" value="1"/>
</dbReference>
<feature type="domain" description="Integrase catalytic" evidence="7">
    <location>
        <begin position="977"/>
        <end position="1027"/>
    </location>
</feature>
<feature type="compositionally biased region" description="Basic and acidic residues" evidence="6">
    <location>
        <begin position="10"/>
        <end position="33"/>
    </location>
</feature>
<dbReference type="Gene3D" id="1.10.340.70">
    <property type="match status" value="1"/>
</dbReference>
<evidence type="ECO:0000256" key="5">
    <source>
        <dbReference type="ARBA" id="ARBA00023268"/>
    </source>
</evidence>
<dbReference type="CDD" id="cd09274">
    <property type="entry name" value="RNase_HI_RT_Ty3"/>
    <property type="match status" value="1"/>
</dbReference>
<gene>
    <name evidence="8" type="ORF">AAHA92_17471</name>
</gene>
<dbReference type="InterPro" id="IPR036397">
    <property type="entry name" value="RNaseH_sf"/>
</dbReference>
<dbReference type="PANTHER" id="PTHR37984:SF5">
    <property type="entry name" value="PROTEIN NYNRIN-LIKE"/>
    <property type="match status" value="1"/>
</dbReference>
<evidence type="ECO:0000256" key="4">
    <source>
        <dbReference type="ARBA" id="ARBA00022759"/>
    </source>
</evidence>
<dbReference type="Proteomes" id="UP001567538">
    <property type="component" value="Unassembled WGS sequence"/>
</dbReference>
<feature type="compositionally biased region" description="Basic and acidic residues" evidence="6">
    <location>
        <begin position="334"/>
        <end position="345"/>
    </location>
</feature>
<comment type="caution">
    <text evidence="8">The sequence shown here is derived from an EMBL/GenBank/DDBJ whole genome shotgun (WGS) entry which is preliminary data.</text>
</comment>
<dbReference type="EMBL" id="JBEAFC010000007">
    <property type="protein sequence ID" value="KAL1549356.1"/>
    <property type="molecule type" value="Genomic_DNA"/>
</dbReference>
<feature type="region of interest" description="Disordered" evidence="6">
    <location>
        <begin position="319"/>
        <end position="365"/>
    </location>
</feature>
<keyword evidence="3" id="KW-0540">Nuclease</keyword>
<dbReference type="InterPro" id="IPR041577">
    <property type="entry name" value="RT_RNaseH_2"/>
</dbReference>
<dbReference type="Gene3D" id="3.30.70.270">
    <property type="match status" value="2"/>
</dbReference>
<dbReference type="GO" id="GO:0004519">
    <property type="term" value="F:endonuclease activity"/>
    <property type="evidence" value="ECO:0007669"/>
    <property type="project" value="UniProtKB-KW"/>
</dbReference>
<dbReference type="Pfam" id="PF17919">
    <property type="entry name" value="RT_RNaseH_2"/>
    <property type="match status" value="1"/>
</dbReference>
<dbReference type="InterPro" id="IPR021109">
    <property type="entry name" value="Peptidase_aspartic_dom_sf"/>
</dbReference>
<dbReference type="FunFam" id="3.30.70.270:FF:000020">
    <property type="entry name" value="Transposon Tf2-6 polyprotein-like Protein"/>
    <property type="match status" value="1"/>
</dbReference>
<keyword evidence="5" id="KW-0511">Multifunctional enzyme</keyword>
<dbReference type="InterPro" id="IPR043502">
    <property type="entry name" value="DNA/RNA_pol_sf"/>
</dbReference>
<evidence type="ECO:0000313" key="9">
    <source>
        <dbReference type="Proteomes" id="UP001567538"/>
    </source>
</evidence>
<dbReference type="Gene3D" id="3.10.10.10">
    <property type="entry name" value="HIV Type 1 Reverse Transcriptase, subunit A, domain 1"/>
    <property type="match status" value="1"/>
</dbReference>
<dbReference type="Pfam" id="PF17921">
    <property type="entry name" value="Integrase_H2C2"/>
    <property type="match status" value="1"/>
</dbReference>
<dbReference type="AlphaFoldDB" id="A0ABD1H2W5"/>
<evidence type="ECO:0000256" key="2">
    <source>
        <dbReference type="ARBA" id="ARBA00022695"/>
    </source>
</evidence>
<evidence type="ECO:0000256" key="1">
    <source>
        <dbReference type="ARBA" id="ARBA00022679"/>
    </source>
</evidence>
<protein>
    <recommendedName>
        <fullName evidence="7">Integrase catalytic domain-containing protein</fullName>
    </recommendedName>
</protein>
<evidence type="ECO:0000313" key="8">
    <source>
        <dbReference type="EMBL" id="KAL1549356.1"/>
    </source>
</evidence>
<sequence>MDGQLIKETVQARDDLRKEEIKETSPPEGHDHGVQQTKPFPYRSVARKKKEDPVDFMEIFGKLEINLPYLQALKLPPFSRFIKEFIAGKDKTDGKIVIRENISAVIQKRKLPSKRTDPGMFTLPITIGDVRIEHAMCDLGASINVLPLSVYQKLSGAKMVDTKVVIQLADRSCIHPEGVLENVIVKIHNYLYPADFHVIKMAEPMSAGSGGLLLGQPFLRTAKTIIDVSDGTICLDYHGEKYTFSIDETMKKPMDVENLHSVDVIAPLVQEYLEEELLQEKFEGAKGSRELKKEVVGWCQEIQTQGLTDQEITQTIRNFSAPATGSGRPLQLAKAEEKSESDEAKKKKMERNPLPSEASPEKKKLKKLPPGLKYVYLGENESLRVIISSTLTKGQEERLLEVLKRNQKAIGWQLSDLVGISPDLCTHHIRMEEGAKAHRDPQRKLNPHMREEVMKEVLKLLSLGIIYSIPDSEWVSPVHIVPKKSGIQVLTNDRNELVPTRLVTGWRMCIDYRKVNAATRKDHFPLPFIDQMLERLAGKQYFCFLDGYSGYFQIYVDPEDQSKTTFTCPFGTYAYRRMPFGLCNAPGTFQRCMMSIFSDLFEDCIKIFMDDFTVYGDSFETCLHHLDKVLERCRAKNLVLNFEKCHFMVTEGIVLGHIVSEKGIQVDPAKVDVIAKMPFPTNQKEVRGFLGHAGFYRRFIKDFAKIAQPLTRLLQNEVDFDFDQSCKNAFQLLKEKLVTAPIIRSPDWNLPFEIMCDASDLAVGAVLGQKIDGKNYVIFYASKTLNQAQRNYDTTEKEMLAVVYSFEKFRPYLLGSKNSTGRSRIKKEPRTSWTHQFAQLDPAEISAEVTRLKREPWFADLANYLVTGELPPSSEVTMAQKMKIKSEAKYYFWDDPYLWKVGTDQVIRRCIPDWEREDVLIHCHSLACGGHFGPKRTARKVLDSGFYWPSLHNDAYEFCQRCNRCQLTGGISARDEMPQVPIIVCKIFDVWRMDFMGPFPSSYGNVYILVAVDYISKWVEAKAVKLK</sequence>